<reference evidence="3 4" key="1">
    <citation type="submission" date="2013-07" db="EMBL/GenBank/DDBJ databases">
        <authorList>
            <consortium name="DOE Joint Genome Institute"/>
            <person name="Reeve W."/>
            <person name="Huntemann M."/>
            <person name="Han J."/>
            <person name="Chen A."/>
            <person name="Kyrpides N."/>
            <person name="Mavromatis K."/>
            <person name="Markowitz V."/>
            <person name="Palaniappan K."/>
            <person name="Ivanova N."/>
            <person name="Schaumberg A."/>
            <person name="Pati A."/>
            <person name="Liolios K."/>
            <person name="Nordberg H.P."/>
            <person name="Cantor M.N."/>
            <person name="Hua S.X."/>
            <person name="Woyke T."/>
        </authorList>
    </citation>
    <scope>NUCLEOTIDE SEQUENCE [LARGE SCALE GENOMIC DNA]</scope>
    <source>
        <strain evidence="3 4">DSM 43889</strain>
    </source>
</reference>
<accession>A0ABT1JNM0</accession>
<reference evidence="3 4" key="2">
    <citation type="submission" date="2022-06" db="EMBL/GenBank/DDBJ databases">
        <title>Genomic Encyclopedia of Type Strains, Phase I: the one thousand microbial genomes (KMG-I) project.</title>
        <authorList>
            <person name="Kyrpides N."/>
        </authorList>
    </citation>
    <scope>NUCLEOTIDE SEQUENCE [LARGE SCALE GENOMIC DNA]</scope>
    <source>
        <strain evidence="3 4">DSM 43889</strain>
    </source>
</reference>
<name>A0ABT1JNM0_ACTCY</name>
<dbReference type="RefSeq" id="WP_026419630.1">
    <property type="nucleotide sequence ID" value="NZ_AUBJ02000001.1"/>
</dbReference>
<evidence type="ECO:0000259" key="2">
    <source>
        <dbReference type="Pfam" id="PF12770"/>
    </source>
</evidence>
<dbReference type="EMBL" id="AUBJ02000001">
    <property type="protein sequence ID" value="MCP2333281.1"/>
    <property type="molecule type" value="Genomic_DNA"/>
</dbReference>
<dbReference type="Gene3D" id="1.25.40.10">
    <property type="entry name" value="Tetratricopeptide repeat domain"/>
    <property type="match status" value="1"/>
</dbReference>
<protein>
    <submittedName>
        <fullName evidence="3">CHAT domain-containing protein</fullName>
    </submittedName>
</protein>
<feature type="compositionally biased region" description="Basic and acidic residues" evidence="1">
    <location>
        <begin position="1"/>
        <end position="10"/>
    </location>
</feature>
<evidence type="ECO:0000256" key="1">
    <source>
        <dbReference type="SAM" id="MobiDB-lite"/>
    </source>
</evidence>
<comment type="caution">
    <text evidence="3">The sequence shown here is derived from an EMBL/GenBank/DDBJ whole genome shotgun (WGS) entry which is preliminary data.</text>
</comment>
<feature type="region of interest" description="Disordered" evidence="1">
    <location>
        <begin position="1"/>
        <end position="22"/>
    </location>
</feature>
<evidence type="ECO:0000313" key="4">
    <source>
        <dbReference type="Proteomes" id="UP000791080"/>
    </source>
</evidence>
<dbReference type="InterPro" id="IPR024983">
    <property type="entry name" value="CHAT_dom"/>
</dbReference>
<dbReference type="Pfam" id="PF12770">
    <property type="entry name" value="CHAT"/>
    <property type="match status" value="1"/>
</dbReference>
<dbReference type="Proteomes" id="UP000791080">
    <property type="component" value="Unassembled WGS sequence"/>
</dbReference>
<feature type="domain" description="CHAT" evidence="2">
    <location>
        <begin position="664"/>
        <end position="894"/>
    </location>
</feature>
<organism evidence="3 4">
    <name type="scientific">Actinoalloteichus caeruleus DSM 43889</name>
    <dbReference type="NCBI Taxonomy" id="1120930"/>
    <lineage>
        <taxon>Bacteria</taxon>
        <taxon>Bacillati</taxon>
        <taxon>Actinomycetota</taxon>
        <taxon>Actinomycetes</taxon>
        <taxon>Pseudonocardiales</taxon>
        <taxon>Pseudonocardiaceae</taxon>
        <taxon>Actinoalloteichus</taxon>
        <taxon>Actinoalloteichus cyanogriseus</taxon>
    </lineage>
</organism>
<feature type="region of interest" description="Disordered" evidence="1">
    <location>
        <begin position="491"/>
        <end position="532"/>
    </location>
</feature>
<proteinExistence type="predicted"/>
<dbReference type="SUPFAM" id="SSF48452">
    <property type="entry name" value="TPR-like"/>
    <property type="match status" value="2"/>
</dbReference>
<gene>
    <name evidence="3" type="ORF">G443_003551</name>
</gene>
<sequence>MTALAREHPAAGHGRGGPDPRWLLRRATAEPRRVLDESARVLAPGTRGTADRSLVEHARALAFLELGEPARAQHSLDSARAAAVRARGGPGTASGSSLRLTSAWVRLRLGDTEGCLAHLDHLARRPDPGVRARAHCVRAVVACSLGEWAEAVGRLDRALRALAARGDRRWLAVGCNARAVACGYLGREREGERGLRRAERIWEALGETPRLAACRDNRGFLALRRGDVAAALRAFDGPTERAGGHRGDPGALVDRAEALIAAGLLREAGDVLDEVVSRAEESRDDVARAEALVTRASCELARGRPDLAVGSARSAARLSRARRGAAWVVLADALVCRASLSLGGPAAPDLAAAERVAMACRRRGWHSVAVGLLLAVGRLAAERGVAHEADRALRAASATAEDYPGGDRLVTANGLLARGLRALGRGDAAAAGRAATRGMAVVDTDPTLRAAVELRGRALEVSSELATVGLVSAVRAGEPAAALRFVERHRARTESVGPGGDRKPPCRGGGRGASPGQPAVGSPPSAGTESGRWSRDAFLLRRRLTELRAVRRTRGEEFPASAERAVAEQALRRASGQLCAPRAPVPPEVLPDLLLDRCLVSFSQVGGRLVAATVVAGSEPRWCDLGTTREIAAEVGYLRAGLVQLVATPRGRLRGAAAGAVARSSAALDRVLLGPLRGALADRGVVVVPTGPLHSMPWAALPGLADRPVVVTSSVSAWAEGERAGPRGAVRMDGPALWVAGPGLPAAEREVRVLARRFGGRTLVGGAATASAVLTAARHASLVHVAGHGALRRDRPLLSGLVLADGTVCCHDLAPAGGRGGPDLVVLAACDLGLASVGPGGAATGVPAAVLAGGARTLIASVLPVPDGRTAAVMGALYRNLARGQSPAAALAGAGSATGERGFVCLGVG</sequence>
<keyword evidence="4" id="KW-1185">Reference proteome</keyword>
<evidence type="ECO:0000313" key="3">
    <source>
        <dbReference type="EMBL" id="MCP2333281.1"/>
    </source>
</evidence>
<dbReference type="InterPro" id="IPR011990">
    <property type="entry name" value="TPR-like_helical_dom_sf"/>
</dbReference>